<evidence type="ECO:0000313" key="15">
    <source>
        <dbReference type="Proteomes" id="UP001319861"/>
    </source>
</evidence>
<evidence type="ECO:0000256" key="4">
    <source>
        <dbReference type="ARBA" id="ARBA00022538"/>
    </source>
</evidence>
<keyword evidence="10 13" id="KW-0472">Membrane</keyword>
<evidence type="ECO:0000256" key="12">
    <source>
        <dbReference type="ARBA" id="ARBA00034430"/>
    </source>
</evidence>
<evidence type="ECO:0000256" key="3">
    <source>
        <dbReference type="ARBA" id="ARBA00022448"/>
    </source>
</evidence>
<evidence type="ECO:0000256" key="7">
    <source>
        <dbReference type="ARBA" id="ARBA00022958"/>
    </source>
</evidence>
<keyword evidence="9" id="KW-0406">Ion transport</keyword>
<evidence type="ECO:0000256" key="5">
    <source>
        <dbReference type="ARBA" id="ARBA00022692"/>
    </source>
</evidence>
<evidence type="ECO:0000256" key="6">
    <source>
        <dbReference type="ARBA" id="ARBA00022826"/>
    </source>
</evidence>
<organism evidence="14 15">
    <name type="scientific">Sinomonas cyclohexanicum</name>
    <name type="common">Corynebacterium cyclohexanicum</name>
    <dbReference type="NCBI Taxonomy" id="322009"/>
    <lineage>
        <taxon>Bacteria</taxon>
        <taxon>Bacillati</taxon>
        <taxon>Actinomycetota</taxon>
        <taxon>Actinomycetes</taxon>
        <taxon>Micrococcales</taxon>
        <taxon>Micrococcaceae</taxon>
        <taxon>Sinomonas</taxon>
    </lineage>
</organism>
<comment type="similarity">
    <text evidence="2">Belongs to the TMEM175 family.</text>
</comment>
<dbReference type="Proteomes" id="UP001319861">
    <property type="component" value="Chromosome"/>
</dbReference>
<comment type="subcellular location">
    <subcellularLocation>
        <location evidence="1">Membrane</location>
        <topology evidence="1">Multi-pass membrane protein</topology>
    </subcellularLocation>
</comment>
<dbReference type="PANTHER" id="PTHR31462:SF5">
    <property type="entry name" value="ENDOSOMAL_LYSOSOMAL PROTON CHANNEL TMEM175"/>
    <property type="match status" value="1"/>
</dbReference>
<keyword evidence="11" id="KW-0407">Ion channel</keyword>
<evidence type="ECO:0000256" key="2">
    <source>
        <dbReference type="ARBA" id="ARBA00006920"/>
    </source>
</evidence>
<keyword evidence="7" id="KW-0630">Potassium</keyword>
<comment type="catalytic activity">
    <reaction evidence="12">
        <text>K(+)(in) = K(+)(out)</text>
        <dbReference type="Rhea" id="RHEA:29463"/>
        <dbReference type="ChEBI" id="CHEBI:29103"/>
    </reaction>
</comment>
<dbReference type="PANTHER" id="PTHR31462">
    <property type="entry name" value="ENDOSOMAL/LYSOSOMAL POTASSIUM CHANNEL TMEM175"/>
    <property type="match status" value="1"/>
</dbReference>
<evidence type="ECO:0000256" key="13">
    <source>
        <dbReference type="SAM" id="Phobius"/>
    </source>
</evidence>
<dbReference type="EMBL" id="AP024525">
    <property type="protein sequence ID" value="BCT74441.1"/>
    <property type="molecule type" value="Genomic_DNA"/>
</dbReference>
<evidence type="ECO:0000256" key="8">
    <source>
        <dbReference type="ARBA" id="ARBA00022989"/>
    </source>
</evidence>
<keyword evidence="4" id="KW-0633">Potassium transport</keyword>
<keyword evidence="8 13" id="KW-1133">Transmembrane helix</keyword>
<keyword evidence="5 13" id="KW-0812">Transmembrane</keyword>
<feature type="transmembrane region" description="Helical" evidence="13">
    <location>
        <begin position="123"/>
        <end position="142"/>
    </location>
</feature>
<feature type="transmembrane region" description="Helical" evidence="13">
    <location>
        <begin position="93"/>
        <end position="111"/>
    </location>
</feature>
<feature type="transmembrane region" description="Helical" evidence="13">
    <location>
        <begin position="57"/>
        <end position="78"/>
    </location>
</feature>
<reference evidence="14 15" key="1">
    <citation type="journal article" date="2021" name="J. Biosci. Bioeng.">
        <title>Identification and characterization of a chc gene cluster responsible for the aromatization pathway of cyclohexanecarboxylate degradation in Sinomonas cyclohexanicum ATCC 51369.</title>
        <authorList>
            <person name="Yamamoto T."/>
            <person name="Hasegawa Y."/>
            <person name="Lau P.C.K."/>
            <person name="Iwaki H."/>
        </authorList>
    </citation>
    <scope>NUCLEOTIDE SEQUENCE [LARGE SCALE GENOMIC DNA]</scope>
    <source>
        <strain evidence="14 15">ATCC 51369</strain>
    </source>
</reference>
<sequence length="220" mass="24135">MRIPISCQHRPDHVECFNVPVETNRVEAFSDGLLAIAITIMVLELKTPETPDLHGLAAVLPTLLTYVLSFVYIGIYWTNHHHLMHLTQRVDGAALWANLNLLFWLSVVPFTTRWMDESNLAELPVLVYGINLLAAAISYTILQSRLIKIQGAGSRLARAIRNDAKGKWSMGLYVVGCAGAFLSVWISVAAYVAVAALWIIPDRRIERAVAAGGSTGDGDA</sequence>
<feature type="transmembrane region" description="Helical" evidence="13">
    <location>
        <begin position="172"/>
        <end position="200"/>
    </location>
</feature>
<evidence type="ECO:0000256" key="9">
    <source>
        <dbReference type="ARBA" id="ARBA00023065"/>
    </source>
</evidence>
<keyword evidence="3" id="KW-0813">Transport</keyword>
<keyword evidence="15" id="KW-1185">Reference proteome</keyword>
<proteinExistence type="inferred from homology"/>
<protein>
    <recommendedName>
        <fullName evidence="16">DUF1211 domain-containing protein</fullName>
    </recommendedName>
</protein>
<evidence type="ECO:0000313" key="14">
    <source>
        <dbReference type="EMBL" id="BCT74441.1"/>
    </source>
</evidence>
<name>A0ABM7PQH4_SINCY</name>
<accession>A0ABM7PQH4</accession>
<gene>
    <name evidence="14" type="ORF">SCMU_02830</name>
</gene>
<dbReference type="Pfam" id="PF06736">
    <property type="entry name" value="TMEM175"/>
    <property type="match status" value="1"/>
</dbReference>
<evidence type="ECO:0000256" key="11">
    <source>
        <dbReference type="ARBA" id="ARBA00023303"/>
    </source>
</evidence>
<dbReference type="InterPro" id="IPR010617">
    <property type="entry name" value="TMEM175-like"/>
</dbReference>
<evidence type="ECO:0000256" key="10">
    <source>
        <dbReference type="ARBA" id="ARBA00023136"/>
    </source>
</evidence>
<keyword evidence="6" id="KW-0631">Potassium channel</keyword>
<evidence type="ECO:0000256" key="1">
    <source>
        <dbReference type="ARBA" id="ARBA00004141"/>
    </source>
</evidence>
<evidence type="ECO:0008006" key="16">
    <source>
        <dbReference type="Google" id="ProtNLM"/>
    </source>
</evidence>